<gene>
    <name evidence="2" type="ORF">METZ01_LOCUS432198</name>
</gene>
<evidence type="ECO:0000256" key="1">
    <source>
        <dbReference type="SAM" id="Phobius"/>
    </source>
</evidence>
<protein>
    <submittedName>
        <fullName evidence="2">Uncharacterized protein</fullName>
    </submittedName>
</protein>
<evidence type="ECO:0000313" key="2">
    <source>
        <dbReference type="EMBL" id="SVD79344.1"/>
    </source>
</evidence>
<feature type="transmembrane region" description="Helical" evidence="1">
    <location>
        <begin position="30"/>
        <end position="49"/>
    </location>
</feature>
<keyword evidence="1" id="KW-0472">Membrane</keyword>
<keyword evidence="1" id="KW-1133">Transmembrane helix</keyword>
<dbReference type="AlphaFoldDB" id="A0A382Y7Z7"/>
<keyword evidence="1" id="KW-0812">Transmembrane</keyword>
<sequence>MKLLDRIALTGMGLGIITILQPWWEGGLRAGFFVTLTFTILHIITSHKISSHP</sequence>
<name>A0A382Y7Z7_9ZZZZ</name>
<reference evidence="2" key="1">
    <citation type="submission" date="2018-05" db="EMBL/GenBank/DDBJ databases">
        <authorList>
            <person name="Lanie J.A."/>
            <person name="Ng W.-L."/>
            <person name="Kazmierczak K.M."/>
            <person name="Andrzejewski T.M."/>
            <person name="Davidsen T.M."/>
            <person name="Wayne K.J."/>
            <person name="Tettelin H."/>
            <person name="Glass J.I."/>
            <person name="Rusch D."/>
            <person name="Podicherti R."/>
            <person name="Tsui H.-C.T."/>
            <person name="Winkler M.E."/>
        </authorList>
    </citation>
    <scope>NUCLEOTIDE SEQUENCE</scope>
</reference>
<organism evidence="2">
    <name type="scientific">marine metagenome</name>
    <dbReference type="NCBI Taxonomy" id="408172"/>
    <lineage>
        <taxon>unclassified sequences</taxon>
        <taxon>metagenomes</taxon>
        <taxon>ecological metagenomes</taxon>
    </lineage>
</organism>
<accession>A0A382Y7Z7</accession>
<feature type="transmembrane region" description="Helical" evidence="1">
    <location>
        <begin position="7"/>
        <end position="24"/>
    </location>
</feature>
<dbReference type="EMBL" id="UINC01173640">
    <property type="protein sequence ID" value="SVD79344.1"/>
    <property type="molecule type" value="Genomic_DNA"/>
</dbReference>
<proteinExistence type="predicted"/>
<feature type="non-terminal residue" evidence="2">
    <location>
        <position position="53"/>
    </location>
</feature>